<organism evidence="2 3">
    <name type="scientific">Richelia intracellularis HH01</name>
    <dbReference type="NCBI Taxonomy" id="1165094"/>
    <lineage>
        <taxon>Bacteria</taxon>
        <taxon>Bacillati</taxon>
        <taxon>Cyanobacteriota</taxon>
        <taxon>Cyanophyceae</taxon>
        <taxon>Nostocales</taxon>
        <taxon>Nostocaceae</taxon>
        <taxon>Richelia</taxon>
    </lineage>
</organism>
<accession>M1X1Q4</accession>
<name>M1X1Q4_9NOST</name>
<gene>
    <name evidence="2" type="ORF">RINTHH_22680</name>
</gene>
<proteinExistence type="predicted"/>
<evidence type="ECO:0000313" key="2">
    <source>
        <dbReference type="EMBL" id="CCH68423.1"/>
    </source>
</evidence>
<protein>
    <submittedName>
        <fullName evidence="2">Uncharacterized protein</fullName>
    </submittedName>
</protein>
<keyword evidence="1" id="KW-0812">Transmembrane</keyword>
<keyword evidence="3" id="KW-1185">Reference proteome</keyword>
<keyword evidence="1" id="KW-0472">Membrane</keyword>
<keyword evidence="1" id="KW-1133">Transmembrane helix</keyword>
<feature type="transmembrane region" description="Helical" evidence="1">
    <location>
        <begin position="6"/>
        <end position="26"/>
    </location>
</feature>
<reference evidence="3" key="2">
    <citation type="submission" date="2016-01" db="EMBL/GenBank/DDBJ databases">
        <title>Diatom-associated endosymboitic cyanobacterium lacks core nitrogen metabolism enzymes.</title>
        <authorList>
            <person name="Hilton J.A."/>
            <person name="Foster R.A."/>
            <person name="Tripp H.J."/>
            <person name="Carter B.J."/>
            <person name="Zehr J.P."/>
            <person name="Villareal T.A."/>
        </authorList>
    </citation>
    <scope>NUCLEOTIDE SEQUENCE [LARGE SCALE GENOMIC DNA]</scope>
    <source>
        <strain evidence="3">HH01</strain>
    </source>
</reference>
<dbReference type="EMBL" id="CAIY01000088">
    <property type="protein sequence ID" value="CCH68423.1"/>
    <property type="molecule type" value="Genomic_DNA"/>
</dbReference>
<sequence>MISNKITQIGLLFIHAAIIVLNYDFLNRKKYNNADINI</sequence>
<dbReference type="Proteomes" id="UP000053051">
    <property type="component" value="Unassembled WGS sequence"/>
</dbReference>
<evidence type="ECO:0000313" key="3">
    <source>
        <dbReference type="Proteomes" id="UP000053051"/>
    </source>
</evidence>
<dbReference type="AlphaFoldDB" id="M1X1Q4"/>
<comment type="caution">
    <text evidence="2">The sequence shown here is derived from an EMBL/GenBank/DDBJ whole genome shotgun (WGS) entry which is preliminary data.</text>
</comment>
<evidence type="ECO:0000256" key="1">
    <source>
        <dbReference type="SAM" id="Phobius"/>
    </source>
</evidence>
<reference evidence="2 3" key="1">
    <citation type="submission" date="2012-05" db="EMBL/GenBank/DDBJ databases">
        <authorList>
            <person name="Hilton J."/>
        </authorList>
    </citation>
    <scope>NUCLEOTIDE SEQUENCE [LARGE SCALE GENOMIC DNA]</scope>
    <source>
        <strain evidence="2 3">HH01</strain>
    </source>
</reference>